<sequence>MANSYEIVEFSSLDPIEQNLANMSINARNNAYCPYSHLQVGAALLCQDNTIFTGCNVENASYGMSICAEKTAIVKAVSEGHRKFKLIAVSSLLPDSNKFVSPCGSCRQVISEFSSTPDCDIQVLVVKADRRQVVRTKISQILPLGFSF</sequence>
<keyword evidence="5 12" id="KW-0479">Metal-binding</keyword>
<feature type="domain" description="CMP/dCMP-type deaminase" evidence="14">
    <location>
        <begin position="15"/>
        <end position="148"/>
    </location>
</feature>
<dbReference type="InterPro" id="IPR016192">
    <property type="entry name" value="APOBEC/CMP_deaminase_Zn-bd"/>
</dbReference>
<evidence type="ECO:0000256" key="12">
    <source>
        <dbReference type="PIRSR" id="PIRSR606262-3"/>
    </source>
</evidence>
<dbReference type="Gene3D" id="3.40.140.10">
    <property type="entry name" value="Cytidine Deaminase, domain 2"/>
    <property type="match status" value="1"/>
</dbReference>
<evidence type="ECO:0000256" key="2">
    <source>
        <dbReference type="ARBA" id="ARBA00003949"/>
    </source>
</evidence>
<evidence type="ECO:0000256" key="4">
    <source>
        <dbReference type="ARBA" id="ARBA00012783"/>
    </source>
</evidence>
<dbReference type="EMBL" id="HBUF01344169">
    <property type="protein sequence ID" value="CAG6707488.1"/>
    <property type="molecule type" value="Transcribed_RNA"/>
</dbReference>
<feature type="binding site" evidence="12">
    <location>
        <position position="103"/>
    </location>
    <ligand>
        <name>Zn(2+)</name>
        <dbReference type="ChEBI" id="CHEBI:29105"/>
        <note>catalytic</note>
    </ligand>
</feature>
<comment type="function">
    <text evidence="2 13">This enzyme scavenges exogenous and endogenous cytidine and 2'-deoxycytidine for UMP synthesis.</text>
</comment>
<dbReference type="GO" id="GO:0004126">
    <property type="term" value="F:cytidine deaminase activity"/>
    <property type="evidence" value="ECO:0007669"/>
    <property type="project" value="UniProtKB-UniRule"/>
</dbReference>
<evidence type="ECO:0000256" key="13">
    <source>
        <dbReference type="RuleBase" id="RU364006"/>
    </source>
</evidence>
<dbReference type="EMBL" id="HBUF01605385">
    <property type="protein sequence ID" value="CAG6777376.1"/>
    <property type="molecule type" value="Transcribed_RNA"/>
</dbReference>
<name>A0A8D8QT02_9HEMI</name>
<dbReference type="EC" id="3.5.4.5" evidence="4 13"/>
<evidence type="ECO:0000256" key="5">
    <source>
        <dbReference type="ARBA" id="ARBA00022723"/>
    </source>
</evidence>
<dbReference type="InterPro" id="IPR050202">
    <property type="entry name" value="Cyt/Deoxycyt_deaminase"/>
</dbReference>
<dbReference type="EMBL" id="HBUF01344168">
    <property type="protein sequence ID" value="CAG6707486.1"/>
    <property type="molecule type" value="Transcribed_RNA"/>
</dbReference>
<reference evidence="15" key="1">
    <citation type="submission" date="2021-05" db="EMBL/GenBank/DDBJ databases">
        <authorList>
            <person name="Alioto T."/>
            <person name="Alioto T."/>
            <person name="Gomez Garrido J."/>
        </authorList>
    </citation>
    <scope>NUCLEOTIDE SEQUENCE</scope>
</reference>
<evidence type="ECO:0000256" key="7">
    <source>
        <dbReference type="ARBA" id="ARBA00022833"/>
    </source>
</evidence>
<dbReference type="CDD" id="cd01283">
    <property type="entry name" value="cytidine_deaminase"/>
    <property type="match status" value="1"/>
</dbReference>
<comment type="catalytic activity">
    <reaction evidence="9 13">
        <text>cytidine + H2O + H(+) = uridine + NH4(+)</text>
        <dbReference type="Rhea" id="RHEA:16069"/>
        <dbReference type="ChEBI" id="CHEBI:15377"/>
        <dbReference type="ChEBI" id="CHEBI:15378"/>
        <dbReference type="ChEBI" id="CHEBI:16704"/>
        <dbReference type="ChEBI" id="CHEBI:17562"/>
        <dbReference type="ChEBI" id="CHEBI:28938"/>
        <dbReference type="EC" id="3.5.4.5"/>
    </reaction>
</comment>
<dbReference type="FunFam" id="3.40.140.10:FF:000008">
    <property type="entry name" value="Cytidine deaminase"/>
    <property type="match status" value="1"/>
</dbReference>
<protein>
    <recommendedName>
        <fullName evidence="4 13">Cytidine deaminase</fullName>
        <ecNumber evidence="4 13">3.5.4.5</ecNumber>
    </recommendedName>
    <alternativeName>
        <fullName evidence="8 13">Cytidine aminohydrolase</fullName>
    </alternativeName>
</protein>
<dbReference type="Pfam" id="PF00383">
    <property type="entry name" value="dCMP_cyt_deam_1"/>
    <property type="match status" value="1"/>
</dbReference>
<dbReference type="GO" id="GO:0055086">
    <property type="term" value="P:nucleobase-containing small molecule metabolic process"/>
    <property type="evidence" value="ECO:0007669"/>
    <property type="project" value="UniProtKB-ARBA"/>
</dbReference>
<feature type="binding site" evidence="12">
    <location>
        <position position="67"/>
    </location>
    <ligand>
        <name>Zn(2+)</name>
        <dbReference type="ChEBI" id="CHEBI:29105"/>
        <note>catalytic</note>
    </ligand>
</feature>
<dbReference type="NCBIfam" id="NF004064">
    <property type="entry name" value="PRK05578.1"/>
    <property type="match status" value="1"/>
</dbReference>
<feature type="active site" description="Proton donor" evidence="10">
    <location>
        <position position="69"/>
    </location>
</feature>
<dbReference type="InterPro" id="IPR002125">
    <property type="entry name" value="CMP_dCMP_dom"/>
</dbReference>
<dbReference type="PANTHER" id="PTHR11644">
    <property type="entry name" value="CYTIDINE DEAMINASE"/>
    <property type="match status" value="1"/>
</dbReference>
<dbReference type="NCBIfam" id="TIGR01354">
    <property type="entry name" value="cyt_deam_tetra"/>
    <property type="match status" value="1"/>
</dbReference>
<organism evidence="15">
    <name type="scientific">Cacopsylla melanoneura</name>
    <dbReference type="NCBI Taxonomy" id="428564"/>
    <lineage>
        <taxon>Eukaryota</taxon>
        <taxon>Metazoa</taxon>
        <taxon>Ecdysozoa</taxon>
        <taxon>Arthropoda</taxon>
        <taxon>Hexapoda</taxon>
        <taxon>Insecta</taxon>
        <taxon>Pterygota</taxon>
        <taxon>Neoptera</taxon>
        <taxon>Paraneoptera</taxon>
        <taxon>Hemiptera</taxon>
        <taxon>Sternorrhyncha</taxon>
        <taxon>Psylloidea</taxon>
        <taxon>Psyllidae</taxon>
        <taxon>Psyllinae</taxon>
        <taxon>Cacopsylla</taxon>
    </lineage>
</organism>
<dbReference type="PROSITE" id="PS51747">
    <property type="entry name" value="CYT_DCMP_DEAMINASES_2"/>
    <property type="match status" value="1"/>
</dbReference>
<dbReference type="EMBL" id="HBUF01099591">
    <property type="protein sequence ID" value="CAG6637781.1"/>
    <property type="molecule type" value="Transcribed_RNA"/>
</dbReference>
<evidence type="ECO:0000256" key="8">
    <source>
        <dbReference type="ARBA" id="ARBA00032005"/>
    </source>
</evidence>
<keyword evidence="6 13" id="KW-0378">Hydrolase</keyword>
<accession>A0A8D8QT02</accession>
<evidence type="ECO:0000259" key="14">
    <source>
        <dbReference type="PROSITE" id="PS51747"/>
    </source>
</evidence>
<dbReference type="GO" id="GO:0042802">
    <property type="term" value="F:identical protein binding"/>
    <property type="evidence" value="ECO:0007669"/>
    <property type="project" value="UniProtKB-ARBA"/>
</dbReference>
<dbReference type="EMBL" id="HBUF01099590">
    <property type="protein sequence ID" value="CAG6637779.1"/>
    <property type="molecule type" value="Transcribed_RNA"/>
</dbReference>
<dbReference type="InterPro" id="IPR016193">
    <property type="entry name" value="Cytidine_deaminase-like"/>
</dbReference>
<comment type="similarity">
    <text evidence="3 13">Belongs to the cytidine and deoxycytidylate deaminase family.</text>
</comment>
<dbReference type="GO" id="GO:0072527">
    <property type="term" value="P:pyrimidine-containing compound metabolic process"/>
    <property type="evidence" value="ECO:0007669"/>
    <property type="project" value="UniProtKB-ARBA"/>
</dbReference>
<evidence type="ECO:0000256" key="10">
    <source>
        <dbReference type="PIRSR" id="PIRSR606262-1"/>
    </source>
</evidence>
<dbReference type="EMBL" id="HBUF01344170">
    <property type="protein sequence ID" value="CAG6707489.1"/>
    <property type="molecule type" value="Transcribed_RNA"/>
</dbReference>
<evidence type="ECO:0000256" key="1">
    <source>
        <dbReference type="ARBA" id="ARBA00001947"/>
    </source>
</evidence>
<evidence type="ECO:0000313" key="15">
    <source>
        <dbReference type="EMBL" id="CAG6637779.1"/>
    </source>
</evidence>
<feature type="binding site" evidence="12">
    <location>
        <position position="106"/>
    </location>
    <ligand>
        <name>Zn(2+)</name>
        <dbReference type="ChEBI" id="CHEBI:29105"/>
        <note>catalytic</note>
    </ligand>
</feature>
<dbReference type="SUPFAM" id="SSF53927">
    <property type="entry name" value="Cytidine deaminase-like"/>
    <property type="match status" value="1"/>
</dbReference>
<proteinExistence type="inferred from homology"/>
<dbReference type="PANTHER" id="PTHR11644:SF2">
    <property type="entry name" value="CYTIDINE DEAMINASE"/>
    <property type="match status" value="1"/>
</dbReference>
<evidence type="ECO:0000256" key="6">
    <source>
        <dbReference type="ARBA" id="ARBA00022801"/>
    </source>
</evidence>
<dbReference type="PROSITE" id="PS00903">
    <property type="entry name" value="CYT_DCMP_DEAMINASES_1"/>
    <property type="match status" value="1"/>
</dbReference>
<dbReference type="GO" id="GO:0008270">
    <property type="term" value="F:zinc ion binding"/>
    <property type="evidence" value="ECO:0007669"/>
    <property type="project" value="UniProtKB-UniRule"/>
</dbReference>
<evidence type="ECO:0000256" key="3">
    <source>
        <dbReference type="ARBA" id="ARBA00006576"/>
    </source>
</evidence>
<dbReference type="InterPro" id="IPR006262">
    <property type="entry name" value="Cyt_deam_tetra"/>
</dbReference>
<evidence type="ECO:0000256" key="11">
    <source>
        <dbReference type="PIRSR" id="PIRSR606262-2"/>
    </source>
</evidence>
<comment type="catalytic activity">
    <reaction evidence="13">
        <text>2'-deoxycytidine + H2O + H(+) = 2'-deoxyuridine + NH4(+)</text>
        <dbReference type="Rhea" id="RHEA:13433"/>
        <dbReference type="ChEBI" id="CHEBI:15377"/>
        <dbReference type="ChEBI" id="CHEBI:15378"/>
        <dbReference type="ChEBI" id="CHEBI:15698"/>
        <dbReference type="ChEBI" id="CHEBI:16450"/>
        <dbReference type="ChEBI" id="CHEBI:28938"/>
        <dbReference type="EC" id="3.5.4.5"/>
    </reaction>
</comment>
<keyword evidence="7 12" id="KW-0862">Zinc</keyword>
<feature type="binding site" evidence="11">
    <location>
        <begin position="56"/>
        <end position="62"/>
    </location>
    <ligand>
        <name>substrate</name>
    </ligand>
</feature>
<evidence type="ECO:0000256" key="9">
    <source>
        <dbReference type="ARBA" id="ARBA00049558"/>
    </source>
</evidence>
<comment type="cofactor">
    <cofactor evidence="1 12 13">
        <name>Zn(2+)</name>
        <dbReference type="ChEBI" id="CHEBI:29105"/>
    </cofactor>
</comment>
<dbReference type="GO" id="GO:0005829">
    <property type="term" value="C:cytosol"/>
    <property type="evidence" value="ECO:0007669"/>
    <property type="project" value="TreeGrafter"/>
</dbReference>
<dbReference type="AlphaFoldDB" id="A0A8D8QT02"/>
<dbReference type="EMBL" id="HBUF01344167">
    <property type="protein sequence ID" value="CAG6707484.1"/>
    <property type="molecule type" value="Transcribed_RNA"/>
</dbReference>